<sequence>MIRGGRSVHPSPYRLPVSGAVRRSAGERQAEQLAVDRANGINLEELHKVRIAEIAGLEGRRLTNREPRRV</sequence>
<keyword evidence="3" id="KW-1185">Reference proteome</keyword>
<accession>A0AAV6FUM6</accession>
<proteinExistence type="predicted"/>
<dbReference type="AlphaFoldDB" id="A0AAV6FUM6"/>
<dbReference type="EMBL" id="JADWDJ010000018">
    <property type="protein sequence ID" value="KAG5266534.1"/>
    <property type="molecule type" value="Genomic_DNA"/>
</dbReference>
<evidence type="ECO:0000313" key="2">
    <source>
        <dbReference type="EMBL" id="KAG5266534.1"/>
    </source>
</evidence>
<reference evidence="2" key="1">
    <citation type="submission" date="2020-10" db="EMBL/GenBank/DDBJ databases">
        <title>Chromosome-scale genome assembly of the Allis shad, Alosa alosa.</title>
        <authorList>
            <person name="Margot Z."/>
            <person name="Christophe K."/>
            <person name="Cabau C."/>
            <person name="Louis A."/>
            <person name="Berthelot C."/>
            <person name="Parey E."/>
            <person name="Roest Crollius H."/>
            <person name="Montfort J."/>
            <person name="Robinson-Rechavi M."/>
            <person name="Bucao C."/>
            <person name="Bouchez O."/>
            <person name="Gislard M."/>
            <person name="Lluch J."/>
            <person name="Milhes M."/>
            <person name="Lampietro C."/>
            <person name="Lopez Roques C."/>
            <person name="Donnadieu C."/>
            <person name="Braasch I."/>
            <person name="Desvignes T."/>
            <person name="Postlethwait J."/>
            <person name="Bobe J."/>
            <person name="Guiguen Y."/>
        </authorList>
    </citation>
    <scope>NUCLEOTIDE SEQUENCE</scope>
    <source>
        <strain evidence="2">M-15738</strain>
        <tissue evidence="2">Blood</tissue>
    </source>
</reference>
<dbReference type="Proteomes" id="UP000823561">
    <property type="component" value="Chromosome 18"/>
</dbReference>
<feature type="region of interest" description="Disordered" evidence="1">
    <location>
        <begin position="1"/>
        <end position="27"/>
    </location>
</feature>
<protein>
    <submittedName>
        <fullName evidence="2">Uncharacterized protein</fullName>
    </submittedName>
</protein>
<comment type="caution">
    <text evidence="2">The sequence shown here is derived from an EMBL/GenBank/DDBJ whole genome shotgun (WGS) entry which is preliminary data.</text>
</comment>
<organism evidence="2 3">
    <name type="scientific">Alosa alosa</name>
    <name type="common">allis shad</name>
    <dbReference type="NCBI Taxonomy" id="278164"/>
    <lineage>
        <taxon>Eukaryota</taxon>
        <taxon>Metazoa</taxon>
        <taxon>Chordata</taxon>
        <taxon>Craniata</taxon>
        <taxon>Vertebrata</taxon>
        <taxon>Euteleostomi</taxon>
        <taxon>Actinopterygii</taxon>
        <taxon>Neopterygii</taxon>
        <taxon>Teleostei</taxon>
        <taxon>Clupei</taxon>
        <taxon>Clupeiformes</taxon>
        <taxon>Clupeoidei</taxon>
        <taxon>Clupeidae</taxon>
        <taxon>Alosa</taxon>
    </lineage>
</organism>
<name>A0AAV6FUM6_9TELE</name>
<gene>
    <name evidence="2" type="ORF">AALO_G00233220</name>
</gene>
<evidence type="ECO:0000313" key="3">
    <source>
        <dbReference type="Proteomes" id="UP000823561"/>
    </source>
</evidence>
<evidence type="ECO:0000256" key="1">
    <source>
        <dbReference type="SAM" id="MobiDB-lite"/>
    </source>
</evidence>